<name>A0A2C6L0L8_9APIC</name>
<dbReference type="AlphaFoldDB" id="A0A2C6L0L8"/>
<comment type="caution">
    <text evidence="1">The sequence shown here is derived from an EMBL/GenBank/DDBJ whole genome shotgun (WGS) entry which is preliminary data.</text>
</comment>
<organism evidence="1 2">
    <name type="scientific">Cystoisospora suis</name>
    <dbReference type="NCBI Taxonomy" id="483139"/>
    <lineage>
        <taxon>Eukaryota</taxon>
        <taxon>Sar</taxon>
        <taxon>Alveolata</taxon>
        <taxon>Apicomplexa</taxon>
        <taxon>Conoidasida</taxon>
        <taxon>Coccidia</taxon>
        <taxon>Eucoccidiorida</taxon>
        <taxon>Eimeriorina</taxon>
        <taxon>Sarcocystidae</taxon>
        <taxon>Cystoisospora</taxon>
    </lineage>
</organism>
<dbReference type="VEuPathDB" id="ToxoDB:CSUI_004408"/>
<evidence type="ECO:0000313" key="2">
    <source>
        <dbReference type="Proteomes" id="UP000221165"/>
    </source>
</evidence>
<accession>A0A2C6L0L8</accession>
<gene>
    <name evidence="1" type="ORF">CSUI_004408</name>
</gene>
<protein>
    <submittedName>
        <fullName evidence="1">Uncharacterized protein</fullName>
    </submittedName>
</protein>
<proteinExistence type="predicted"/>
<dbReference type="GeneID" id="94427810"/>
<dbReference type="Proteomes" id="UP000221165">
    <property type="component" value="Unassembled WGS sequence"/>
</dbReference>
<reference evidence="1 2" key="1">
    <citation type="journal article" date="2017" name="Int. J. Parasitol.">
        <title>The genome of the protozoan parasite Cystoisospora suis and a reverse vaccinology approach to identify vaccine candidates.</title>
        <authorList>
            <person name="Palmieri N."/>
            <person name="Shrestha A."/>
            <person name="Ruttkowski B."/>
            <person name="Beck T."/>
            <person name="Vogl C."/>
            <person name="Tomley F."/>
            <person name="Blake D.P."/>
            <person name="Joachim A."/>
        </authorList>
    </citation>
    <scope>NUCLEOTIDE SEQUENCE [LARGE SCALE GENOMIC DNA]</scope>
    <source>
        <strain evidence="1 2">Wien I</strain>
    </source>
</reference>
<evidence type="ECO:0000313" key="1">
    <source>
        <dbReference type="EMBL" id="PHJ21748.1"/>
    </source>
</evidence>
<sequence>MDTPRPRQYYGPAEGQGGGRSVWKERLAIPFRRIRDMILERFGTWEDDKCNARPPESKEQADWKFSWCRIPFLHRKKETSFSKLVGVSSPMPKRFRIRPRSRFFNRRRWCFSYVYSARHRRVVIAWETRGKMPRCVPVDKVLPPREHCFWGTPSSGKARREAFLARRAFAGTAVNPGFVTAPSKLSSAPFKPCRVRHHRRWEDPVLRELPPRSKRRPRLSPKKNCVIDAQIHICHFSEEDAPNVVCIAGKDIKPVIVLRHPERKNLLAQATEQGAVRESCRGSIPTACCKTREASEPNRPSAGREVQFAAKGVPTCSVADLLLAEAVPAASTDTGAVQATPAQLGWAVGLRKENGIRASASASRDSLEALPRRALGYSGIFRSDTTSTAETAGIGETKGQLIRFSKV</sequence>
<dbReference type="RefSeq" id="XP_067923428.1">
    <property type="nucleotide sequence ID" value="XM_068064599.1"/>
</dbReference>
<keyword evidence="2" id="KW-1185">Reference proteome</keyword>
<dbReference type="EMBL" id="MIGC01002053">
    <property type="protein sequence ID" value="PHJ21748.1"/>
    <property type="molecule type" value="Genomic_DNA"/>
</dbReference>